<feature type="compositionally biased region" description="Basic and acidic residues" evidence="2">
    <location>
        <begin position="252"/>
        <end position="272"/>
    </location>
</feature>
<protein>
    <recommendedName>
        <fullName evidence="3">DM14 domain-containing protein</fullName>
    </recommendedName>
</protein>
<gene>
    <name evidence="4" type="ORF">ODALV1_LOCUS10672</name>
</gene>
<feature type="domain" description="DM14" evidence="3">
    <location>
        <begin position="603"/>
        <end position="661"/>
    </location>
</feature>
<feature type="region of interest" description="Disordered" evidence="2">
    <location>
        <begin position="233"/>
        <end position="278"/>
    </location>
</feature>
<organism evidence="4 5">
    <name type="scientific">Orchesella dallaii</name>
    <dbReference type="NCBI Taxonomy" id="48710"/>
    <lineage>
        <taxon>Eukaryota</taxon>
        <taxon>Metazoa</taxon>
        <taxon>Ecdysozoa</taxon>
        <taxon>Arthropoda</taxon>
        <taxon>Hexapoda</taxon>
        <taxon>Collembola</taxon>
        <taxon>Entomobryomorpha</taxon>
        <taxon>Entomobryoidea</taxon>
        <taxon>Orchesellidae</taxon>
        <taxon>Orchesellinae</taxon>
        <taxon>Orchesella</taxon>
    </lineage>
</organism>
<feature type="domain" description="DM14" evidence="3">
    <location>
        <begin position="170"/>
        <end position="228"/>
    </location>
</feature>
<dbReference type="EMBL" id="CAXLJM020000033">
    <property type="protein sequence ID" value="CAL8100917.1"/>
    <property type="molecule type" value="Genomic_DNA"/>
</dbReference>
<evidence type="ECO:0000256" key="1">
    <source>
        <dbReference type="ARBA" id="ARBA00010672"/>
    </source>
</evidence>
<feature type="region of interest" description="Disordered" evidence="2">
    <location>
        <begin position="392"/>
        <end position="414"/>
    </location>
</feature>
<dbReference type="Proteomes" id="UP001642540">
    <property type="component" value="Unassembled WGS sequence"/>
</dbReference>
<proteinExistence type="inferred from homology"/>
<feature type="region of interest" description="Disordered" evidence="2">
    <location>
        <begin position="1"/>
        <end position="120"/>
    </location>
</feature>
<feature type="compositionally biased region" description="Basic and acidic residues" evidence="2">
    <location>
        <begin position="8"/>
        <end position="29"/>
    </location>
</feature>
<feature type="domain" description="DM14" evidence="3">
    <location>
        <begin position="335"/>
        <end position="391"/>
    </location>
</feature>
<dbReference type="Pfam" id="PF21528">
    <property type="entry name" value="CC2D1A-B_DM14"/>
    <property type="match status" value="3"/>
</dbReference>
<dbReference type="InterPro" id="IPR039725">
    <property type="entry name" value="CC2D1A/B"/>
</dbReference>
<dbReference type="PANTHER" id="PTHR13076:SF9">
    <property type="entry name" value="COILED-COIL AND C2 DOMAIN-CONTAINING PROTEIN 1-LIKE"/>
    <property type="match status" value="1"/>
</dbReference>
<sequence length="857" mass="93096">MFGFGKRKSSEPAKPDRGRRSSDGRERRSQNMAQLGFLAGVGDDGDVDLLGNLDVGDDDLEEELAMLLDGKETAIRRPKTSPPKKPTRSAQPGRKSAGSVQNFDVDINDDDEDEGDVDLDDPELEAELGDILGIPTASGNARVNAAMENDEEDDEQPPPAAPTMTKEQLIKLLQERLDLYEKAKAAADTVNDSAKSRRFTRGVKTLKEMLSKVKNGRVIDESDIPPAVSIGVIKKDNVPDTPTNSSPFVPPTREETSEPKVPERNAVVEKPPRHSPMQITLDNEETNLRLPEPLAPTPAFIQPQMPANPESLPVNPPDSSSVEEQKLSISPIDPVIETRLKEYKRTAVGLKRQGDVSGAVKYLKLSKALESALKNGEIININDYPAVESAPSEAPVLSEASSTEPPPLPPKPSEAIVTPVSTAIPEPESAPAAAAALPGDDIFGAPPAPTTIMEALEQRLQKYKSEVEKASAASNSSKARRMGRIVKQYEEAIVMYKKGKPVQYDELPTPPGFAPIPVGGIAKPGLPAELPQLPSSPAAALHPQPSSSTPSSAMGSPEKKPKADTPVPGPSPASGQSPSGSTGSTVSRAGKPSTKLTLQEKQLQIICLRQQQFKDAALNAKKRGDINQAREFLRTAKGFDKLIQVAQGGLPVDMATLPSPPEAVLKLELEEADNFEVVSASDCIMPPGNAAEVFSKLEDDLKQQLKMCMKTREHFKSIGDVASANRFESMALESKRDLDTLRLAMKKNSDIPKYHYENRIFSITECNTDIGDEEIEITIVQGLNYKVSNPSDVDTYVKIELPYPSAEEVQTNKTPVVRDTNSPTYDATFKMNINRTARNFQRFVHRHGFKCEIWSKG</sequence>
<feature type="compositionally biased region" description="Low complexity" evidence="2">
    <location>
        <begin position="572"/>
        <end position="587"/>
    </location>
</feature>
<feature type="region of interest" description="Disordered" evidence="2">
    <location>
        <begin position="303"/>
        <end position="328"/>
    </location>
</feature>
<dbReference type="InterPro" id="IPR000008">
    <property type="entry name" value="C2_dom"/>
</dbReference>
<reference evidence="4 5" key="1">
    <citation type="submission" date="2024-08" db="EMBL/GenBank/DDBJ databases">
        <authorList>
            <person name="Cucini C."/>
            <person name="Frati F."/>
        </authorList>
    </citation>
    <scope>NUCLEOTIDE SEQUENCE [LARGE SCALE GENOMIC DNA]</scope>
</reference>
<feature type="compositionally biased region" description="Acidic residues" evidence="2">
    <location>
        <begin position="55"/>
        <end position="64"/>
    </location>
</feature>
<name>A0ABP1QIZ4_9HEXA</name>
<comment type="caution">
    <text evidence="4">The sequence shown here is derived from an EMBL/GenBank/DDBJ whole genome shotgun (WGS) entry which is preliminary data.</text>
</comment>
<dbReference type="Pfam" id="PF00168">
    <property type="entry name" value="C2"/>
    <property type="match status" value="1"/>
</dbReference>
<feature type="region of interest" description="Disordered" evidence="2">
    <location>
        <begin position="525"/>
        <end position="595"/>
    </location>
</feature>
<evidence type="ECO:0000313" key="4">
    <source>
        <dbReference type="EMBL" id="CAL8100917.1"/>
    </source>
</evidence>
<keyword evidence="5" id="KW-1185">Reference proteome</keyword>
<dbReference type="Gene3D" id="2.60.40.150">
    <property type="entry name" value="C2 domain"/>
    <property type="match status" value="1"/>
</dbReference>
<feature type="domain" description="DM14" evidence="3">
    <location>
        <begin position="453"/>
        <end position="511"/>
    </location>
</feature>
<feature type="compositionally biased region" description="Acidic residues" evidence="2">
    <location>
        <begin position="106"/>
        <end position="120"/>
    </location>
</feature>
<dbReference type="SMART" id="SM00685">
    <property type="entry name" value="DM14"/>
    <property type="match status" value="4"/>
</dbReference>
<evidence type="ECO:0000313" key="5">
    <source>
        <dbReference type="Proteomes" id="UP001642540"/>
    </source>
</evidence>
<dbReference type="SUPFAM" id="SSF49562">
    <property type="entry name" value="C2 domain (Calcium/lipid-binding domain, CaLB)"/>
    <property type="match status" value="1"/>
</dbReference>
<accession>A0ABP1QIZ4</accession>
<evidence type="ECO:0000256" key="2">
    <source>
        <dbReference type="SAM" id="MobiDB-lite"/>
    </source>
</evidence>
<feature type="compositionally biased region" description="Low complexity" evidence="2">
    <location>
        <begin position="543"/>
        <end position="556"/>
    </location>
</feature>
<dbReference type="PANTHER" id="PTHR13076">
    <property type="entry name" value="COILED-COIL AND C2 DOMAIN-CONTAINING PROTEIN 1-LIKE"/>
    <property type="match status" value="1"/>
</dbReference>
<evidence type="ECO:0000259" key="3">
    <source>
        <dbReference type="SMART" id="SM00685"/>
    </source>
</evidence>
<dbReference type="InterPro" id="IPR006608">
    <property type="entry name" value="CC2D1A/B_DM14"/>
</dbReference>
<dbReference type="InterPro" id="IPR035892">
    <property type="entry name" value="C2_domain_sf"/>
</dbReference>
<comment type="similarity">
    <text evidence="1">Belongs to the CC2D1 family.</text>
</comment>